<dbReference type="PANTHER" id="PTHR33337:SF40">
    <property type="entry name" value="CENP-V_GFA DOMAIN-CONTAINING PROTEIN-RELATED"/>
    <property type="match status" value="1"/>
</dbReference>
<reference evidence="6" key="1">
    <citation type="submission" date="2021-01" db="EMBL/GenBank/DDBJ databases">
        <authorList>
            <person name="Corre E."/>
            <person name="Pelletier E."/>
            <person name="Niang G."/>
            <person name="Scheremetjew M."/>
            <person name="Finn R."/>
            <person name="Kale V."/>
            <person name="Holt S."/>
            <person name="Cochrane G."/>
            <person name="Meng A."/>
            <person name="Brown T."/>
            <person name="Cohen L."/>
        </authorList>
    </citation>
    <scope>NUCLEOTIDE SEQUENCE</scope>
    <source>
        <strain evidence="6">CCMP3328</strain>
    </source>
</reference>
<dbReference type="EMBL" id="HBEF01011687">
    <property type="protein sequence ID" value="CAD8335262.1"/>
    <property type="molecule type" value="Transcribed_RNA"/>
</dbReference>
<gene>
    <name evidence="6" type="ORF">CAUS1442_LOCUS7367</name>
</gene>
<dbReference type="AlphaFoldDB" id="A0A7R9ZLI3"/>
<sequence>MATREWSCMCGNFKGEVTGEPNLAVWCHCEQCRQQTGAPMELGIFEKLEAKSGDDDLISYEHTEGSGVQRKSCKKCGSFCYKLIGDTKVAPLGSLSGEAIKPTCNIFVADKGSHAVMAPDLPQHDGFPA</sequence>
<dbReference type="Pfam" id="PF04828">
    <property type="entry name" value="GFA"/>
    <property type="match status" value="1"/>
</dbReference>
<keyword evidence="2" id="KW-0479">Metal-binding</keyword>
<dbReference type="PANTHER" id="PTHR33337">
    <property type="entry name" value="GFA DOMAIN-CONTAINING PROTEIN"/>
    <property type="match status" value="1"/>
</dbReference>
<dbReference type="InterPro" id="IPR011057">
    <property type="entry name" value="Mss4-like_sf"/>
</dbReference>
<evidence type="ECO:0000256" key="4">
    <source>
        <dbReference type="ARBA" id="ARBA00023239"/>
    </source>
</evidence>
<evidence type="ECO:0000259" key="5">
    <source>
        <dbReference type="PROSITE" id="PS51891"/>
    </source>
</evidence>
<dbReference type="InterPro" id="IPR006913">
    <property type="entry name" value="CENP-V/GFA"/>
</dbReference>
<protein>
    <recommendedName>
        <fullName evidence="5">CENP-V/GFA domain-containing protein</fullName>
    </recommendedName>
</protein>
<feature type="domain" description="CENP-V/GFA" evidence="5">
    <location>
        <begin position="4"/>
        <end position="125"/>
    </location>
</feature>
<evidence type="ECO:0000256" key="1">
    <source>
        <dbReference type="ARBA" id="ARBA00005495"/>
    </source>
</evidence>
<evidence type="ECO:0000313" key="6">
    <source>
        <dbReference type="EMBL" id="CAD8335262.1"/>
    </source>
</evidence>
<dbReference type="PROSITE" id="PS51891">
    <property type="entry name" value="CENP_V_GFA"/>
    <property type="match status" value="1"/>
</dbReference>
<evidence type="ECO:0000256" key="2">
    <source>
        <dbReference type="ARBA" id="ARBA00022723"/>
    </source>
</evidence>
<dbReference type="Gene3D" id="3.90.1590.10">
    <property type="entry name" value="glutathione-dependent formaldehyde- activating enzyme (gfa)"/>
    <property type="match status" value="1"/>
</dbReference>
<keyword evidence="3" id="KW-0862">Zinc</keyword>
<name>A0A7R9ZLI3_9STRA</name>
<comment type="similarity">
    <text evidence="1">Belongs to the Gfa family.</text>
</comment>
<dbReference type="GO" id="GO:0016846">
    <property type="term" value="F:carbon-sulfur lyase activity"/>
    <property type="evidence" value="ECO:0007669"/>
    <property type="project" value="InterPro"/>
</dbReference>
<proteinExistence type="inferred from homology"/>
<accession>A0A7R9ZLI3</accession>
<organism evidence="6">
    <name type="scientific">Craspedostauros australis</name>
    <dbReference type="NCBI Taxonomy" id="1486917"/>
    <lineage>
        <taxon>Eukaryota</taxon>
        <taxon>Sar</taxon>
        <taxon>Stramenopiles</taxon>
        <taxon>Ochrophyta</taxon>
        <taxon>Bacillariophyta</taxon>
        <taxon>Bacillariophyceae</taxon>
        <taxon>Bacillariophycidae</taxon>
        <taxon>Naviculales</taxon>
        <taxon>Naviculaceae</taxon>
        <taxon>Craspedostauros</taxon>
    </lineage>
</organism>
<dbReference type="SUPFAM" id="SSF51316">
    <property type="entry name" value="Mss4-like"/>
    <property type="match status" value="1"/>
</dbReference>
<evidence type="ECO:0000256" key="3">
    <source>
        <dbReference type="ARBA" id="ARBA00022833"/>
    </source>
</evidence>
<dbReference type="GO" id="GO:0046872">
    <property type="term" value="F:metal ion binding"/>
    <property type="evidence" value="ECO:0007669"/>
    <property type="project" value="UniProtKB-KW"/>
</dbReference>
<keyword evidence="4" id="KW-0456">Lyase</keyword>